<keyword evidence="1 5" id="KW-0963">Cytoplasm</keyword>
<dbReference type="SUPFAM" id="SSF53098">
    <property type="entry name" value="Ribonuclease H-like"/>
    <property type="match status" value="1"/>
</dbReference>
<dbReference type="RefSeq" id="WP_005662199.1">
    <property type="nucleotide sequence ID" value="NZ_ABTR02000001.1"/>
</dbReference>
<dbReference type="GO" id="GO:0016788">
    <property type="term" value="F:hydrolase activity, acting on ester bonds"/>
    <property type="evidence" value="ECO:0007669"/>
    <property type="project" value="UniProtKB-UniRule"/>
</dbReference>
<dbReference type="EMBL" id="ABTR02000001">
    <property type="protein sequence ID" value="EFC92276.1"/>
    <property type="molecule type" value="Genomic_DNA"/>
</dbReference>
<dbReference type="PaxDb" id="469381-Dpep_2254"/>
<comment type="function">
    <text evidence="5">Could be a nuclease involved in processing of the 5'-end of pre-16S rRNA.</text>
</comment>
<dbReference type="AlphaFoldDB" id="D2Z415"/>
<dbReference type="PANTHER" id="PTHR33317">
    <property type="entry name" value="POLYNUCLEOTIDYL TRANSFERASE, RIBONUCLEASE H-LIKE SUPERFAMILY PROTEIN"/>
    <property type="match status" value="1"/>
</dbReference>
<keyword evidence="4 5" id="KW-0378">Hydrolase</keyword>
<dbReference type="Gene3D" id="3.30.420.140">
    <property type="entry name" value="YqgF/RNase H-like domain"/>
    <property type="match status" value="1"/>
</dbReference>
<comment type="caution">
    <text evidence="7">The sequence shown here is derived from an EMBL/GenBank/DDBJ whole genome shotgun (WGS) entry which is preliminary data.</text>
</comment>
<dbReference type="CDD" id="cd16964">
    <property type="entry name" value="YqgF"/>
    <property type="match status" value="1"/>
</dbReference>
<evidence type="ECO:0000256" key="4">
    <source>
        <dbReference type="ARBA" id="ARBA00022801"/>
    </source>
</evidence>
<comment type="subcellular location">
    <subcellularLocation>
        <location evidence="5">Cytoplasm</location>
    </subcellularLocation>
</comment>
<dbReference type="STRING" id="469381.Dpep_2254"/>
<dbReference type="InterPro" id="IPR012337">
    <property type="entry name" value="RNaseH-like_sf"/>
</dbReference>
<dbReference type="GO" id="GO:0004518">
    <property type="term" value="F:nuclease activity"/>
    <property type="evidence" value="ECO:0007669"/>
    <property type="project" value="UniProtKB-KW"/>
</dbReference>
<reference evidence="7 8" key="1">
    <citation type="journal article" date="2010" name="Stand. Genomic Sci.">
        <title>Permanent draft genome sequence of Dethiosulfovibrio peptidovorans type strain (SEBR 4207).</title>
        <authorList>
            <person name="Labutti K."/>
            <person name="Mayilraj S."/>
            <person name="Clum A."/>
            <person name="Lucas S."/>
            <person name="Glavina Del Rio T."/>
            <person name="Nolan M."/>
            <person name="Tice H."/>
            <person name="Cheng J.F."/>
            <person name="Pitluck S."/>
            <person name="Liolios K."/>
            <person name="Ivanova N."/>
            <person name="Mavromatis K."/>
            <person name="Mikhailova N."/>
            <person name="Pati A."/>
            <person name="Goodwin L."/>
            <person name="Chen A."/>
            <person name="Palaniappan K."/>
            <person name="Land M."/>
            <person name="Hauser L."/>
            <person name="Chang Y.J."/>
            <person name="Jeffries C.D."/>
            <person name="Rohde M."/>
            <person name="Spring S."/>
            <person name="Goker M."/>
            <person name="Woyke T."/>
            <person name="Bristow J."/>
            <person name="Eisen J.A."/>
            <person name="Markowitz V."/>
            <person name="Hugenholtz P."/>
            <person name="Kyrpides N.C."/>
            <person name="Klenk H.P."/>
            <person name="Lapidus A."/>
        </authorList>
    </citation>
    <scope>NUCLEOTIDE SEQUENCE [LARGE SCALE GENOMIC DNA]</scope>
    <source>
        <strain evidence="7 8">DSM 11002</strain>
    </source>
</reference>
<evidence type="ECO:0000256" key="2">
    <source>
        <dbReference type="ARBA" id="ARBA00022517"/>
    </source>
</evidence>
<dbReference type="InterPro" id="IPR006641">
    <property type="entry name" value="YqgF/RNaseH-like_dom"/>
</dbReference>
<dbReference type="Pfam" id="PF03652">
    <property type="entry name" value="RuvX"/>
    <property type="match status" value="1"/>
</dbReference>
<keyword evidence="3 5" id="KW-0540">Nuclease</keyword>
<accession>D2Z415</accession>
<evidence type="ECO:0000313" key="7">
    <source>
        <dbReference type="EMBL" id="EFC92276.1"/>
    </source>
</evidence>
<dbReference type="NCBIfam" id="TIGR00250">
    <property type="entry name" value="RNAse_H_YqgF"/>
    <property type="match status" value="1"/>
</dbReference>
<evidence type="ECO:0000313" key="8">
    <source>
        <dbReference type="Proteomes" id="UP000006427"/>
    </source>
</evidence>
<dbReference type="Proteomes" id="UP000006427">
    <property type="component" value="Unassembled WGS sequence"/>
</dbReference>
<dbReference type="EC" id="3.1.-.-" evidence="5"/>
<name>D2Z415_9BACT</name>
<evidence type="ECO:0000256" key="5">
    <source>
        <dbReference type="HAMAP-Rule" id="MF_00651"/>
    </source>
</evidence>
<sequence length="138" mass="15175">MTRRIVALDMGTVRIGVAMSDPLGSFAQGVAVWDAEGDWLSDLRDLVTSRDVSTVVVGLPIRENGTKGPSAENVEAKTEAVREAFPDLEIVMWDERYTSTIANRVLIEGDVSRKKRKGQVDKVAATVILQGYLDSLRR</sequence>
<evidence type="ECO:0000259" key="6">
    <source>
        <dbReference type="SMART" id="SM00732"/>
    </source>
</evidence>
<evidence type="ECO:0000256" key="1">
    <source>
        <dbReference type="ARBA" id="ARBA00022490"/>
    </source>
</evidence>
<dbReference type="InterPro" id="IPR005227">
    <property type="entry name" value="YqgF"/>
</dbReference>
<keyword evidence="8" id="KW-1185">Reference proteome</keyword>
<dbReference type="HAMAP" id="MF_00651">
    <property type="entry name" value="Nuclease_YqgF"/>
    <property type="match status" value="1"/>
</dbReference>
<dbReference type="InterPro" id="IPR037027">
    <property type="entry name" value="YqgF/RNaseH-like_dom_sf"/>
</dbReference>
<dbReference type="eggNOG" id="COG0816">
    <property type="taxonomic scope" value="Bacteria"/>
</dbReference>
<dbReference type="GO" id="GO:0005829">
    <property type="term" value="C:cytosol"/>
    <property type="evidence" value="ECO:0007669"/>
    <property type="project" value="TreeGrafter"/>
</dbReference>
<dbReference type="GO" id="GO:0000967">
    <property type="term" value="P:rRNA 5'-end processing"/>
    <property type="evidence" value="ECO:0007669"/>
    <property type="project" value="UniProtKB-UniRule"/>
</dbReference>
<comment type="similarity">
    <text evidence="5">Belongs to the YqgF HJR family.</text>
</comment>
<dbReference type="PANTHER" id="PTHR33317:SF4">
    <property type="entry name" value="POLYNUCLEOTIDYL TRANSFERASE, RIBONUCLEASE H-LIKE SUPERFAMILY PROTEIN"/>
    <property type="match status" value="1"/>
</dbReference>
<gene>
    <name evidence="7" type="ORF">Dpep_2254</name>
</gene>
<organism evidence="7 8">
    <name type="scientific">Dethiosulfovibrio peptidovorans DSM 11002</name>
    <dbReference type="NCBI Taxonomy" id="469381"/>
    <lineage>
        <taxon>Bacteria</taxon>
        <taxon>Thermotogati</taxon>
        <taxon>Synergistota</taxon>
        <taxon>Synergistia</taxon>
        <taxon>Synergistales</taxon>
        <taxon>Dethiosulfovibrionaceae</taxon>
        <taxon>Dethiosulfovibrio</taxon>
    </lineage>
</organism>
<evidence type="ECO:0000256" key="3">
    <source>
        <dbReference type="ARBA" id="ARBA00022722"/>
    </source>
</evidence>
<protein>
    <recommendedName>
        <fullName evidence="5">Putative pre-16S rRNA nuclease</fullName>
        <ecNumber evidence="5">3.1.-.-</ecNumber>
    </recommendedName>
</protein>
<dbReference type="SMART" id="SM00732">
    <property type="entry name" value="YqgFc"/>
    <property type="match status" value="1"/>
</dbReference>
<keyword evidence="2 5" id="KW-0690">Ribosome biogenesis</keyword>
<feature type="domain" description="YqgF/RNase H-like" evidence="6">
    <location>
        <begin position="3"/>
        <end position="102"/>
    </location>
</feature>
<proteinExistence type="inferred from homology"/>